<dbReference type="PANTHER" id="PTHR18964:SF149">
    <property type="entry name" value="BIFUNCTIONAL UDP-N-ACETYLGLUCOSAMINE 2-EPIMERASE_N-ACETYLMANNOSAMINE KINASE"/>
    <property type="match status" value="1"/>
</dbReference>
<evidence type="ECO:0000313" key="2">
    <source>
        <dbReference type="EMBL" id="AQQ54021.1"/>
    </source>
</evidence>
<reference evidence="2 3" key="1">
    <citation type="submission" date="2017-02" db="EMBL/GenBank/DDBJ databases">
        <title>The complete genomic sequence of a novel cold adapted crude oil-degrading bacterium Planococcus qaidamina Y42.</title>
        <authorList>
            <person name="Yang R."/>
        </authorList>
    </citation>
    <scope>NUCLEOTIDE SEQUENCE [LARGE SCALE GENOMIC DNA]</scope>
    <source>
        <strain evidence="2 3">Y42</strain>
    </source>
</reference>
<dbReference type="AlphaFoldDB" id="A0A1Q2L0R4"/>
<protein>
    <submittedName>
        <fullName evidence="2">Transcriptional regulator</fullName>
    </submittedName>
</protein>
<keyword evidence="3" id="KW-1185">Reference proteome</keyword>
<name>A0A1Q2L0R4_9BACL</name>
<dbReference type="PROSITE" id="PS01125">
    <property type="entry name" value="ROK"/>
    <property type="match status" value="1"/>
</dbReference>
<dbReference type="CDD" id="cd24068">
    <property type="entry name" value="ASKHA_NBD_ROK_FnNanK-like"/>
    <property type="match status" value="1"/>
</dbReference>
<comment type="similarity">
    <text evidence="1">Belongs to the ROK (NagC/XylR) family.</text>
</comment>
<dbReference type="SUPFAM" id="SSF53067">
    <property type="entry name" value="Actin-like ATPase domain"/>
    <property type="match status" value="1"/>
</dbReference>
<organism evidence="2 3">
    <name type="scientific">Planococcus lenghuensis</name>
    <dbReference type="NCBI Taxonomy" id="2213202"/>
    <lineage>
        <taxon>Bacteria</taxon>
        <taxon>Bacillati</taxon>
        <taxon>Bacillota</taxon>
        <taxon>Bacilli</taxon>
        <taxon>Bacillales</taxon>
        <taxon>Caryophanaceae</taxon>
        <taxon>Planococcus</taxon>
    </lineage>
</organism>
<sequence>MKYAVGVDIGGTKAAAAVVAETGEILKKTVIPTDGTVAPEEMIERISRVISKLIKETGLQAGDLSGIGIGAPGPLDTKRGAIHSPPYLPRWIDVPVVQLMAQRFSIPVLLENDANAAALAEKWLGAARGLNDFVYVTVSTGIGAGIVSDGRLVSGRRGNAGEIGHMVVDPSFGRCFCGLYGCLELIASGTSIAKHGSVISGRTLSTKEVFDLYRAGDAAIMEFVDRVFHALGTAAVSLVNTFDPEAIIIGGGVSQVGDPLFKAVQTHISRYALDAVGRQTQVVPAQLNQSEGVIGAAALCFQPGS</sequence>
<dbReference type="Pfam" id="PF00480">
    <property type="entry name" value="ROK"/>
    <property type="match status" value="1"/>
</dbReference>
<proteinExistence type="inferred from homology"/>
<dbReference type="RefSeq" id="WP_077589914.1">
    <property type="nucleotide sequence ID" value="NZ_CP019640.1"/>
</dbReference>
<dbReference type="InterPro" id="IPR049874">
    <property type="entry name" value="ROK_cs"/>
</dbReference>
<dbReference type="EMBL" id="CP019640">
    <property type="protein sequence ID" value="AQQ54021.1"/>
    <property type="molecule type" value="Genomic_DNA"/>
</dbReference>
<dbReference type="OrthoDB" id="9795247at2"/>
<evidence type="ECO:0000313" key="3">
    <source>
        <dbReference type="Proteomes" id="UP000188184"/>
    </source>
</evidence>
<accession>A0A1Q2L0R4</accession>
<dbReference type="InterPro" id="IPR043129">
    <property type="entry name" value="ATPase_NBD"/>
</dbReference>
<dbReference type="InterPro" id="IPR000600">
    <property type="entry name" value="ROK"/>
</dbReference>
<dbReference type="PANTHER" id="PTHR18964">
    <property type="entry name" value="ROK (REPRESSOR, ORF, KINASE) FAMILY"/>
    <property type="match status" value="1"/>
</dbReference>
<dbReference type="Proteomes" id="UP000188184">
    <property type="component" value="Chromosome"/>
</dbReference>
<dbReference type="Gene3D" id="3.30.420.40">
    <property type="match status" value="2"/>
</dbReference>
<gene>
    <name evidence="2" type="ORF">B0X71_13555</name>
</gene>
<evidence type="ECO:0000256" key="1">
    <source>
        <dbReference type="ARBA" id="ARBA00006479"/>
    </source>
</evidence>
<dbReference type="KEGG" id="pmar:B0X71_13555"/>